<evidence type="ECO:0000256" key="2">
    <source>
        <dbReference type="ARBA" id="ARBA00022801"/>
    </source>
</evidence>
<gene>
    <name evidence="8" type="ORF">NEMVEDRAFT_v1g198556</name>
</gene>
<dbReference type="SUPFAM" id="SSF50729">
    <property type="entry name" value="PH domain-like"/>
    <property type="match status" value="1"/>
</dbReference>
<dbReference type="CDD" id="cd15898">
    <property type="entry name" value="EFh_PI-PLC"/>
    <property type="match status" value="1"/>
</dbReference>
<evidence type="ECO:0000256" key="5">
    <source>
        <dbReference type="ARBA" id="ARBA00023224"/>
    </source>
</evidence>
<dbReference type="Gene3D" id="2.30.29.30">
    <property type="entry name" value="Pleckstrin-homology domain (PH domain)/Phosphotyrosine-binding domain (PTB)"/>
    <property type="match status" value="1"/>
</dbReference>
<name>A7RKT2_NEMVE</name>
<dbReference type="GO" id="GO:0004435">
    <property type="term" value="F:phosphatidylinositol-4,5-bisphosphate phospholipase C activity"/>
    <property type="evidence" value="ECO:0000318"/>
    <property type="project" value="GO_Central"/>
</dbReference>
<dbReference type="InterPro" id="IPR001192">
    <property type="entry name" value="PI-PLC_fam"/>
</dbReference>
<dbReference type="SUPFAM" id="SSF51695">
    <property type="entry name" value="PLC-like phosphodiesterases"/>
    <property type="match status" value="1"/>
</dbReference>
<protein>
    <recommendedName>
        <fullName evidence="6">Phosphoinositide phospholipase C</fullName>
        <ecNumber evidence="6">3.1.4.11</ecNumber>
    </recommendedName>
</protein>
<dbReference type="Proteomes" id="UP000001593">
    <property type="component" value="Unassembled WGS sequence"/>
</dbReference>
<accession>A7RKT2</accession>
<dbReference type="GO" id="GO:0048015">
    <property type="term" value="P:phosphatidylinositol-mediated signaling"/>
    <property type="evidence" value="ECO:0000318"/>
    <property type="project" value="GO_Central"/>
</dbReference>
<organism evidence="8 9">
    <name type="scientific">Nematostella vectensis</name>
    <name type="common">Starlet sea anemone</name>
    <dbReference type="NCBI Taxonomy" id="45351"/>
    <lineage>
        <taxon>Eukaryota</taxon>
        <taxon>Metazoa</taxon>
        <taxon>Cnidaria</taxon>
        <taxon>Anthozoa</taxon>
        <taxon>Hexacorallia</taxon>
        <taxon>Actiniaria</taxon>
        <taxon>Edwardsiidae</taxon>
        <taxon>Nematostella</taxon>
    </lineage>
</organism>
<evidence type="ECO:0000256" key="4">
    <source>
        <dbReference type="ARBA" id="ARBA00023098"/>
    </source>
</evidence>
<dbReference type="GO" id="GO:0016042">
    <property type="term" value="P:lipid catabolic process"/>
    <property type="evidence" value="ECO:0007669"/>
    <property type="project" value="UniProtKB-KW"/>
</dbReference>
<proteinExistence type="predicted"/>
<dbReference type="CDD" id="cd00821">
    <property type="entry name" value="PH"/>
    <property type="match status" value="1"/>
</dbReference>
<dbReference type="AlphaFoldDB" id="A7RKT2"/>
<dbReference type="InterPro" id="IPR015359">
    <property type="entry name" value="PLC_EF-hand-like"/>
</dbReference>
<evidence type="ECO:0000256" key="3">
    <source>
        <dbReference type="ARBA" id="ARBA00022963"/>
    </source>
</evidence>
<dbReference type="EMBL" id="DS469516">
    <property type="protein sequence ID" value="EDO48044.1"/>
    <property type="molecule type" value="Genomic_DNA"/>
</dbReference>
<reference evidence="8 9" key="1">
    <citation type="journal article" date="2007" name="Science">
        <title>Sea anemone genome reveals ancestral eumetazoan gene repertoire and genomic organization.</title>
        <authorList>
            <person name="Putnam N.H."/>
            <person name="Srivastava M."/>
            <person name="Hellsten U."/>
            <person name="Dirks B."/>
            <person name="Chapman J."/>
            <person name="Salamov A."/>
            <person name="Terry A."/>
            <person name="Shapiro H."/>
            <person name="Lindquist E."/>
            <person name="Kapitonov V.V."/>
            <person name="Jurka J."/>
            <person name="Genikhovich G."/>
            <person name="Grigoriev I.V."/>
            <person name="Lucas S.M."/>
            <person name="Steele R.E."/>
            <person name="Finnerty J.R."/>
            <person name="Technau U."/>
            <person name="Martindale M.Q."/>
            <person name="Rokhsar D.S."/>
        </authorList>
    </citation>
    <scope>NUCLEOTIDE SEQUENCE [LARGE SCALE GENOMIC DNA]</scope>
    <source>
        <strain evidence="9">CH2 X CH6</strain>
    </source>
</reference>
<evidence type="ECO:0000259" key="7">
    <source>
        <dbReference type="SMART" id="SM00148"/>
    </source>
</evidence>
<dbReference type="PANTHER" id="PTHR10336:SF80">
    <property type="entry name" value="C2 DOMAIN-CONTAINING PROTEIN"/>
    <property type="match status" value="1"/>
</dbReference>
<dbReference type="PRINTS" id="PR00390">
    <property type="entry name" value="PHPHLIPASEC"/>
</dbReference>
<dbReference type="STRING" id="45351.A7RKT2"/>
<dbReference type="InParanoid" id="A7RKT2"/>
<comment type="catalytic activity">
    <reaction evidence="1 6">
        <text>a 1,2-diacyl-sn-glycero-3-phospho-(1D-myo-inositol-4,5-bisphosphate) + H2O = 1D-myo-inositol 1,4,5-trisphosphate + a 1,2-diacyl-sn-glycerol + H(+)</text>
        <dbReference type="Rhea" id="RHEA:33179"/>
        <dbReference type="ChEBI" id="CHEBI:15377"/>
        <dbReference type="ChEBI" id="CHEBI:15378"/>
        <dbReference type="ChEBI" id="CHEBI:17815"/>
        <dbReference type="ChEBI" id="CHEBI:58456"/>
        <dbReference type="ChEBI" id="CHEBI:203600"/>
        <dbReference type="EC" id="3.1.4.11"/>
    </reaction>
</comment>
<sequence length="433" mass="49618">MSTGLGEEKDKLKGSIPLVAVENVTVCNDSNRSMCITGPFKHPMVLQALSCDECQQWVTDISQAASEVHQEFAMIKYARGGKAIPHERVFRLDNENLHIMWKKRGKIYGFNFRNSCEWGQLCSLDLICDSPKAFVKWKNANVLETQCGMNHEERLVFNSFLMLFDSLNEQARLLSVYATYARSYPHLGLSPEEFQAFLAKEQKESLSLAMCAKLIYAHDKLHTMFKRKCAGNDPDAFKRSKHFLSLHGFISFLRSQDNSIVKPEHNKVYQDMDQPLSDYFINSSHNTYLTGHQLKGLSSLEAYVRALLQGCRCIELDIWDGPDEPIITHGRTLTSKIRFRDVVQIIKEYAFEVSEYPLILSLENHCNIQQQAQMAEIFLKDFGDMLVTQDFCRGNVLPSPNALKRRIILKGKIRIKKKIKRAPPGVWSPPEKF</sequence>
<dbReference type="EC" id="3.1.4.11" evidence="6"/>
<evidence type="ECO:0000256" key="6">
    <source>
        <dbReference type="RuleBase" id="RU361133"/>
    </source>
</evidence>
<dbReference type="FunFam" id="3.20.20.190:FF:000084">
    <property type="match status" value="1"/>
</dbReference>
<dbReference type="SMART" id="SM00148">
    <property type="entry name" value="PLCXc"/>
    <property type="match status" value="1"/>
</dbReference>
<dbReference type="GO" id="GO:0046488">
    <property type="term" value="P:phosphatidylinositol metabolic process"/>
    <property type="evidence" value="ECO:0000318"/>
    <property type="project" value="GO_Central"/>
</dbReference>
<dbReference type="CDD" id="cd08558">
    <property type="entry name" value="PI-PLCc_eukaryota"/>
    <property type="match status" value="1"/>
</dbReference>
<keyword evidence="3 6" id="KW-0442">Lipid degradation</keyword>
<dbReference type="SUPFAM" id="SSF47473">
    <property type="entry name" value="EF-hand"/>
    <property type="match status" value="1"/>
</dbReference>
<dbReference type="InterPro" id="IPR011993">
    <property type="entry name" value="PH-like_dom_sf"/>
</dbReference>
<dbReference type="PROSITE" id="PS50007">
    <property type="entry name" value="PIPLC_X_DOMAIN"/>
    <property type="match status" value="1"/>
</dbReference>
<keyword evidence="5" id="KW-0807">Transducer</keyword>
<dbReference type="Pfam" id="PF00388">
    <property type="entry name" value="PI-PLC-X"/>
    <property type="match status" value="1"/>
</dbReference>
<dbReference type="eggNOG" id="KOG0169">
    <property type="taxonomic scope" value="Eukaryota"/>
</dbReference>
<dbReference type="GO" id="GO:0051209">
    <property type="term" value="P:release of sequestered calcium ion into cytosol"/>
    <property type="evidence" value="ECO:0000318"/>
    <property type="project" value="GO_Central"/>
</dbReference>
<dbReference type="Gene3D" id="1.10.238.10">
    <property type="entry name" value="EF-hand"/>
    <property type="match status" value="1"/>
</dbReference>
<dbReference type="InterPro" id="IPR000909">
    <property type="entry name" value="PLipase_C_PInositol-sp_X_dom"/>
</dbReference>
<dbReference type="InterPro" id="IPR011992">
    <property type="entry name" value="EF-hand-dom_pair"/>
</dbReference>
<keyword evidence="4 6" id="KW-0443">Lipid metabolism</keyword>
<dbReference type="Pfam" id="PF09279">
    <property type="entry name" value="EF-hand_like"/>
    <property type="match status" value="1"/>
</dbReference>
<evidence type="ECO:0000256" key="1">
    <source>
        <dbReference type="ARBA" id="ARBA00001195"/>
    </source>
</evidence>
<dbReference type="Gene3D" id="3.20.20.190">
    <property type="entry name" value="Phosphatidylinositol (PI) phosphodiesterase"/>
    <property type="match status" value="1"/>
</dbReference>
<feature type="domain" description="Phosphatidylinositol-specific phospholipase C X" evidence="7">
    <location>
        <begin position="270"/>
        <end position="412"/>
    </location>
</feature>
<keyword evidence="9" id="KW-1185">Reference proteome</keyword>
<dbReference type="PhylomeDB" id="A7RKT2"/>
<evidence type="ECO:0000313" key="8">
    <source>
        <dbReference type="EMBL" id="EDO48044.1"/>
    </source>
</evidence>
<keyword evidence="2 6" id="KW-0378">Hydrolase</keyword>
<dbReference type="InterPro" id="IPR017946">
    <property type="entry name" value="PLC-like_Pdiesterase_TIM-brl"/>
</dbReference>
<dbReference type="PANTHER" id="PTHR10336">
    <property type="entry name" value="PHOSPHOINOSITIDE-SPECIFIC PHOSPHOLIPASE C FAMILY PROTEIN"/>
    <property type="match status" value="1"/>
</dbReference>
<evidence type="ECO:0000313" key="9">
    <source>
        <dbReference type="Proteomes" id="UP000001593"/>
    </source>
</evidence>
<dbReference type="HOGENOM" id="CLU_633574_0_0_1"/>